<evidence type="ECO:0000313" key="1">
    <source>
        <dbReference type="EMBL" id="KAI3784219.1"/>
    </source>
</evidence>
<dbReference type="Proteomes" id="UP001056120">
    <property type="component" value="Linkage Group LG14"/>
</dbReference>
<gene>
    <name evidence="1" type="ORF">L1987_43314</name>
</gene>
<proteinExistence type="predicted"/>
<name>A0ACB9GLB1_9ASTR</name>
<keyword evidence="2" id="KW-1185">Reference proteome</keyword>
<dbReference type="EMBL" id="CM042031">
    <property type="protein sequence ID" value="KAI3784219.1"/>
    <property type="molecule type" value="Genomic_DNA"/>
</dbReference>
<evidence type="ECO:0000313" key="2">
    <source>
        <dbReference type="Proteomes" id="UP001056120"/>
    </source>
</evidence>
<organism evidence="1 2">
    <name type="scientific">Smallanthus sonchifolius</name>
    <dbReference type="NCBI Taxonomy" id="185202"/>
    <lineage>
        <taxon>Eukaryota</taxon>
        <taxon>Viridiplantae</taxon>
        <taxon>Streptophyta</taxon>
        <taxon>Embryophyta</taxon>
        <taxon>Tracheophyta</taxon>
        <taxon>Spermatophyta</taxon>
        <taxon>Magnoliopsida</taxon>
        <taxon>eudicotyledons</taxon>
        <taxon>Gunneridae</taxon>
        <taxon>Pentapetalae</taxon>
        <taxon>asterids</taxon>
        <taxon>campanulids</taxon>
        <taxon>Asterales</taxon>
        <taxon>Asteraceae</taxon>
        <taxon>Asteroideae</taxon>
        <taxon>Heliantheae alliance</taxon>
        <taxon>Millerieae</taxon>
        <taxon>Smallanthus</taxon>
    </lineage>
</organism>
<accession>A0ACB9GLB1</accession>
<reference evidence="1 2" key="2">
    <citation type="journal article" date="2022" name="Mol. Ecol. Resour.">
        <title>The genomes of chicory, endive, great burdock and yacon provide insights into Asteraceae paleo-polyploidization history and plant inulin production.</title>
        <authorList>
            <person name="Fan W."/>
            <person name="Wang S."/>
            <person name="Wang H."/>
            <person name="Wang A."/>
            <person name="Jiang F."/>
            <person name="Liu H."/>
            <person name="Zhao H."/>
            <person name="Xu D."/>
            <person name="Zhang Y."/>
        </authorList>
    </citation>
    <scope>NUCLEOTIDE SEQUENCE [LARGE SCALE GENOMIC DNA]</scope>
    <source>
        <strain evidence="2">cv. Yunnan</strain>
        <tissue evidence="1">Leaves</tissue>
    </source>
</reference>
<comment type="caution">
    <text evidence="1">The sequence shown here is derived from an EMBL/GenBank/DDBJ whole genome shotgun (WGS) entry which is preliminary data.</text>
</comment>
<sequence>MGLYIMGSSGGGVRTHGGKDAGGKDDGGNRPRIERIGRKFGCGRVHRSAFDILDQNLDGDWVTFSMFPHNKLREMFNNFRR</sequence>
<reference evidence="2" key="1">
    <citation type="journal article" date="2022" name="Mol. Ecol. Resour.">
        <title>The genomes of chicory, endive, great burdock and yacon provide insights into Asteraceae palaeo-polyploidization history and plant inulin production.</title>
        <authorList>
            <person name="Fan W."/>
            <person name="Wang S."/>
            <person name="Wang H."/>
            <person name="Wang A."/>
            <person name="Jiang F."/>
            <person name="Liu H."/>
            <person name="Zhao H."/>
            <person name="Xu D."/>
            <person name="Zhang Y."/>
        </authorList>
    </citation>
    <scope>NUCLEOTIDE SEQUENCE [LARGE SCALE GENOMIC DNA]</scope>
    <source>
        <strain evidence="2">cv. Yunnan</strain>
    </source>
</reference>
<protein>
    <submittedName>
        <fullName evidence="1">Uncharacterized protein</fullName>
    </submittedName>
</protein>